<dbReference type="Proteomes" id="UP000078397">
    <property type="component" value="Unassembled WGS sequence"/>
</dbReference>
<dbReference type="GeneID" id="28857540"/>
<dbReference type="KEGG" id="pchm:VFPPC_15793"/>
<keyword evidence="2" id="KW-1185">Reference proteome</keyword>
<dbReference type="RefSeq" id="XP_018145011.1">
    <property type="nucleotide sequence ID" value="XM_018293546.1"/>
</dbReference>
<comment type="caution">
    <text evidence="1">The sequence shown here is derived from an EMBL/GenBank/DDBJ whole genome shotgun (WGS) entry which is preliminary data.</text>
</comment>
<dbReference type="EMBL" id="LSBJ02000003">
    <property type="protein sequence ID" value="OAQ68161.1"/>
    <property type="molecule type" value="Genomic_DNA"/>
</dbReference>
<dbReference type="AlphaFoldDB" id="A0A179FSQ0"/>
<reference evidence="1 2" key="1">
    <citation type="journal article" date="2016" name="PLoS Pathog.">
        <title>Biosynthesis of antibiotic leucinostatins in bio-control fungus Purpureocillium lilacinum and their inhibition on phytophthora revealed by genome mining.</title>
        <authorList>
            <person name="Wang G."/>
            <person name="Liu Z."/>
            <person name="Lin R."/>
            <person name="Li E."/>
            <person name="Mao Z."/>
            <person name="Ling J."/>
            <person name="Yang Y."/>
            <person name="Yin W.B."/>
            <person name="Xie B."/>
        </authorList>
    </citation>
    <scope>NUCLEOTIDE SEQUENCE [LARGE SCALE GENOMIC DNA]</scope>
    <source>
        <strain evidence="1">170</strain>
    </source>
</reference>
<evidence type="ECO:0000313" key="2">
    <source>
        <dbReference type="Proteomes" id="UP000078397"/>
    </source>
</evidence>
<proteinExistence type="predicted"/>
<gene>
    <name evidence="1" type="ORF">VFPPC_15793</name>
</gene>
<name>A0A179FSQ0_METCM</name>
<sequence>MNVEATIERSRGWHVLVGTAKQPKQRHNLLIYEIWPGHDLDPPGLRLPANSTEGRLLPTRNVTGVLTGLVCDRVESNDHESQHPAYLALTCAVQARKRNPASLSSSEVGNLVFFDQNRVPRPGDFLAQLPPRSLAADQSRCAGNLI</sequence>
<evidence type="ECO:0000313" key="1">
    <source>
        <dbReference type="EMBL" id="OAQ68161.1"/>
    </source>
</evidence>
<organism evidence="1 2">
    <name type="scientific">Pochonia chlamydosporia 170</name>
    <dbReference type="NCBI Taxonomy" id="1380566"/>
    <lineage>
        <taxon>Eukaryota</taxon>
        <taxon>Fungi</taxon>
        <taxon>Dikarya</taxon>
        <taxon>Ascomycota</taxon>
        <taxon>Pezizomycotina</taxon>
        <taxon>Sordariomycetes</taxon>
        <taxon>Hypocreomycetidae</taxon>
        <taxon>Hypocreales</taxon>
        <taxon>Clavicipitaceae</taxon>
        <taxon>Pochonia</taxon>
    </lineage>
</organism>
<protein>
    <submittedName>
        <fullName evidence="1">Uncharacterized protein</fullName>
    </submittedName>
</protein>
<accession>A0A179FSQ0</accession>